<feature type="compositionally biased region" description="Low complexity" evidence="1">
    <location>
        <begin position="207"/>
        <end position="220"/>
    </location>
</feature>
<feature type="region of interest" description="Disordered" evidence="1">
    <location>
        <begin position="1"/>
        <end position="66"/>
    </location>
</feature>
<reference evidence="2" key="1">
    <citation type="submission" date="2020-11" db="EMBL/GenBank/DDBJ databases">
        <authorList>
            <person name="Tran Van P."/>
        </authorList>
    </citation>
    <scope>NUCLEOTIDE SEQUENCE</scope>
</reference>
<evidence type="ECO:0000313" key="2">
    <source>
        <dbReference type="EMBL" id="CAD7228503.1"/>
    </source>
</evidence>
<sequence>MHQAKSCDIPSSTLHSLDESTEEQDPIFEEEEDSGTSFPEPPEQLPFEKTEEDDGNTYASEEEWRDEVEARFESIFQPTEEDEHNQFLHHIISGSVPSQSCYSSRGIGMPQSYPELNIAEPVKGFLETIEEVASVSSTNTEESSGAIAEERIIYLPDITDVEPIPEALQETEEEDHDTLPPPPNEMLEELSSLNESVVEEAKTMTLTSYDSTSTYPSSSTVNAGTTSDLQSTDSSCPVGDKTLSILEGARASLEILDSHSCVSEEPLTVMSSAMPIPESTETDESLSCRHVVVAQIETRSTEHESAEQSTPTCDRLDEEYVPMKDEDIPIIPSPSPQPVLTAPLSIVPPPPPRESAEPSPSPSPRGTTEEFRFIDESSSEEVCTPVREKPKVEASIHLKSLHQELRACVEELVATTEQHQYEPHPSKRKCSIWGLSEEEARTMRERVDSCASSHSTPNTLSVDDIRELAEAESLINSILNEDGTVAIPPPPSELSEPDLSSLIFPIAPPPPRYTLSEMELNRTLDEALARTTMMCQPLPDETKTPTNELDEANNPDRTTGDSRKKPPTTAPHSSRKSSYKKRPKPATPLDICPWENEEACKLELQATSFVKTYATLGYL</sequence>
<feature type="region of interest" description="Disordered" evidence="1">
    <location>
        <begin position="166"/>
        <end position="186"/>
    </location>
</feature>
<organism evidence="2">
    <name type="scientific">Cyprideis torosa</name>
    <dbReference type="NCBI Taxonomy" id="163714"/>
    <lineage>
        <taxon>Eukaryota</taxon>
        <taxon>Metazoa</taxon>
        <taxon>Ecdysozoa</taxon>
        <taxon>Arthropoda</taxon>
        <taxon>Crustacea</taxon>
        <taxon>Oligostraca</taxon>
        <taxon>Ostracoda</taxon>
        <taxon>Podocopa</taxon>
        <taxon>Podocopida</taxon>
        <taxon>Cytherocopina</taxon>
        <taxon>Cytheroidea</taxon>
        <taxon>Cytherideidae</taxon>
        <taxon>Cyprideis</taxon>
    </lineage>
</organism>
<feature type="region of interest" description="Disordered" evidence="1">
    <location>
        <begin position="537"/>
        <end position="592"/>
    </location>
</feature>
<name>A0A7R8WGI5_9CRUS</name>
<feature type="compositionally biased region" description="Pro residues" evidence="1">
    <location>
        <begin position="346"/>
        <end position="363"/>
    </location>
</feature>
<feature type="region of interest" description="Disordered" evidence="1">
    <location>
        <begin position="332"/>
        <end position="386"/>
    </location>
</feature>
<dbReference type="OrthoDB" id="6781767at2759"/>
<gene>
    <name evidence="2" type="ORF">CTOB1V02_LOCUS6384</name>
</gene>
<proteinExistence type="predicted"/>
<accession>A0A7R8WGI5</accession>
<evidence type="ECO:0000256" key="1">
    <source>
        <dbReference type="SAM" id="MobiDB-lite"/>
    </source>
</evidence>
<protein>
    <submittedName>
        <fullName evidence="2">Uncharacterized protein</fullName>
    </submittedName>
</protein>
<dbReference type="EMBL" id="OB661562">
    <property type="protein sequence ID" value="CAD7228503.1"/>
    <property type="molecule type" value="Genomic_DNA"/>
</dbReference>
<dbReference type="AlphaFoldDB" id="A0A7R8WGI5"/>
<feature type="compositionally biased region" description="Acidic residues" evidence="1">
    <location>
        <begin position="50"/>
        <end position="66"/>
    </location>
</feature>
<feature type="compositionally biased region" description="Acidic residues" evidence="1">
    <location>
        <begin position="19"/>
        <end position="34"/>
    </location>
</feature>
<feature type="compositionally biased region" description="Polar residues" evidence="1">
    <location>
        <begin position="221"/>
        <end position="235"/>
    </location>
</feature>
<feature type="compositionally biased region" description="Basic residues" evidence="1">
    <location>
        <begin position="573"/>
        <end position="584"/>
    </location>
</feature>
<feature type="region of interest" description="Disordered" evidence="1">
    <location>
        <begin position="207"/>
        <end position="236"/>
    </location>
</feature>